<comment type="caution">
    <text evidence="2">The sequence shown here is derived from an EMBL/GenBank/DDBJ whole genome shotgun (WGS) entry which is preliminary data.</text>
</comment>
<proteinExistence type="predicted"/>
<organism evidence="2 3">
    <name type="scientific">Candidatus Lambdaproteobacteria bacterium RIFOXYD2_FULL_56_26</name>
    <dbReference type="NCBI Taxonomy" id="1817773"/>
    <lineage>
        <taxon>Bacteria</taxon>
        <taxon>Pseudomonadati</taxon>
        <taxon>Pseudomonadota</taxon>
        <taxon>Candidatus Lambdaproteobacteria</taxon>
    </lineage>
</organism>
<sequence>MKKRLLLPLLLLWSFTALGLPESTDEAEFLECSISACKFRIEGEEVWLKPKGILLPRWIGTKKGNSWCWAEMSLSRQLESRLWELLSKAKRIEISGIEAKTVPIAVRVGKIQVHLADITIDGREVAEELFYLGLGILDRGFTIPQDERFWCRH</sequence>
<dbReference type="Proteomes" id="UP000177583">
    <property type="component" value="Unassembled WGS sequence"/>
</dbReference>
<name>A0A1F6GXJ7_9PROT</name>
<evidence type="ECO:0000256" key="1">
    <source>
        <dbReference type="SAM" id="SignalP"/>
    </source>
</evidence>
<reference evidence="2 3" key="1">
    <citation type="journal article" date="2016" name="Nat. Commun.">
        <title>Thousands of microbial genomes shed light on interconnected biogeochemical processes in an aquifer system.</title>
        <authorList>
            <person name="Anantharaman K."/>
            <person name="Brown C.T."/>
            <person name="Hug L.A."/>
            <person name="Sharon I."/>
            <person name="Castelle C.J."/>
            <person name="Probst A.J."/>
            <person name="Thomas B.C."/>
            <person name="Singh A."/>
            <person name="Wilkins M.J."/>
            <person name="Karaoz U."/>
            <person name="Brodie E.L."/>
            <person name="Williams K.H."/>
            <person name="Hubbard S.S."/>
            <person name="Banfield J.F."/>
        </authorList>
    </citation>
    <scope>NUCLEOTIDE SEQUENCE [LARGE SCALE GENOMIC DNA]</scope>
</reference>
<dbReference type="EMBL" id="MFNF01000019">
    <property type="protein sequence ID" value="OGH02782.1"/>
    <property type="molecule type" value="Genomic_DNA"/>
</dbReference>
<feature type="signal peptide" evidence="1">
    <location>
        <begin position="1"/>
        <end position="19"/>
    </location>
</feature>
<accession>A0A1F6GXJ7</accession>
<protein>
    <submittedName>
        <fullName evidence="2">Uncharacterized protein</fullName>
    </submittedName>
</protein>
<evidence type="ECO:0000313" key="3">
    <source>
        <dbReference type="Proteomes" id="UP000177583"/>
    </source>
</evidence>
<keyword evidence="1" id="KW-0732">Signal</keyword>
<dbReference type="AlphaFoldDB" id="A0A1F6GXJ7"/>
<evidence type="ECO:0000313" key="2">
    <source>
        <dbReference type="EMBL" id="OGH02782.1"/>
    </source>
</evidence>
<gene>
    <name evidence="2" type="ORF">A2557_02900</name>
</gene>
<feature type="chain" id="PRO_5009524868" evidence="1">
    <location>
        <begin position="20"/>
        <end position="153"/>
    </location>
</feature>